<feature type="transmembrane region" description="Helical" evidence="1">
    <location>
        <begin position="12"/>
        <end position="32"/>
    </location>
</feature>
<sequence>MDIFSILGYLNKFSLIAFFITFLVLGYQIYLLKKDSSLNNSNPIIPDFKEGLKVPSLNYTEIKPEKPIVSKKINNKLVILLLITIGVMLLIFMTIIFKNSKTNDKTGTGTVIKFISSSGIKIYSPDWLELKTNEIKKLEGGDDVIIAIESVPDENVDNARFKINQDNWDEKQKVLYDKEKKAFFILHTVATSGSILKIEAQLHSKIDGWLGN</sequence>
<proteinExistence type="predicted"/>
<organism evidence="2 3">
    <name type="scientific">Candidatus Roizmanbacteria bacterium GW2011_GWC2_35_12</name>
    <dbReference type="NCBI Taxonomy" id="1618485"/>
    <lineage>
        <taxon>Bacteria</taxon>
        <taxon>Candidatus Roizmaniibacteriota</taxon>
    </lineage>
</organism>
<keyword evidence="1" id="KW-1133">Transmembrane helix</keyword>
<dbReference type="AlphaFoldDB" id="A0A0G0EMK6"/>
<keyword evidence="1" id="KW-0472">Membrane</keyword>
<evidence type="ECO:0000313" key="2">
    <source>
        <dbReference type="EMBL" id="KKP68567.1"/>
    </source>
</evidence>
<reference evidence="2 3" key="1">
    <citation type="journal article" date="2015" name="Nature">
        <title>rRNA introns, odd ribosomes, and small enigmatic genomes across a large radiation of phyla.</title>
        <authorList>
            <person name="Brown C.T."/>
            <person name="Hug L.A."/>
            <person name="Thomas B.C."/>
            <person name="Sharon I."/>
            <person name="Castelle C.J."/>
            <person name="Singh A."/>
            <person name="Wilkins M.J."/>
            <person name="Williams K.H."/>
            <person name="Banfield J.F."/>
        </authorList>
    </citation>
    <scope>NUCLEOTIDE SEQUENCE [LARGE SCALE GENOMIC DNA]</scope>
</reference>
<dbReference type="EMBL" id="LBPX01000001">
    <property type="protein sequence ID" value="KKP68567.1"/>
    <property type="molecule type" value="Genomic_DNA"/>
</dbReference>
<accession>A0A0G0EMK6</accession>
<keyword evidence="1" id="KW-0812">Transmembrane</keyword>
<evidence type="ECO:0000313" key="3">
    <source>
        <dbReference type="Proteomes" id="UP000034127"/>
    </source>
</evidence>
<gene>
    <name evidence="2" type="ORF">UR63_C0001G0017</name>
</gene>
<evidence type="ECO:0000256" key="1">
    <source>
        <dbReference type="SAM" id="Phobius"/>
    </source>
</evidence>
<feature type="transmembrane region" description="Helical" evidence="1">
    <location>
        <begin position="77"/>
        <end position="97"/>
    </location>
</feature>
<dbReference type="Proteomes" id="UP000034127">
    <property type="component" value="Unassembled WGS sequence"/>
</dbReference>
<comment type="caution">
    <text evidence="2">The sequence shown here is derived from an EMBL/GenBank/DDBJ whole genome shotgun (WGS) entry which is preliminary data.</text>
</comment>
<name>A0A0G0EMK6_9BACT</name>
<protein>
    <submittedName>
        <fullName evidence="2">Uncharacterized protein</fullName>
    </submittedName>
</protein>